<reference evidence="1 2" key="1">
    <citation type="submission" date="2013-11" db="EMBL/GenBank/DDBJ databases">
        <title>The Genome Sequence of Phytophthora parasitica P1569.</title>
        <authorList>
            <consortium name="The Broad Institute Genomics Platform"/>
            <person name="Russ C."/>
            <person name="Tyler B."/>
            <person name="Panabieres F."/>
            <person name="Shan W."/>
            <person name="Tripathy S."/>
            <person name="Grunwald N."/>
            <person name="Machado M."/>
            <person name="Johnson C.S."/>
            <person name="Arredondo F."/>
            <person name="Hong C."/>
            <person name="Coffey M."/>
            <person name="Young S.K."/>
            <person name="Zeng Q."/>
            <person name="Gargeya S."/>
            <person name="Fitzgerald M."/>
            <person name="Abouelleil A."/>
            <person name="Alvarado L."/>
            <person name="Chapman S.B."/>
            <person name="Gainer-Dewar J."/>
            <person name="Goldberg J."/>
            <person name="Griggs A."/>
            <person name="Gujja S."/>
            <person name="Hansen M."/>
            <person name="Howarth C."/>
            <person name="Imamovic A."/>
            <person name="Ireland A."/>
            <person name="Larimer J."/>
            <person name="McCowan C."/>
            <person name="Murphy C."/>
            <person name="Pearson M."/>
            <person name="Poon T.W."/>
            <person name="Priest M."/>
            <person name="Roberts A."/>
            <person name="Saif S."/>
            <person name="Shea T."/>
            <person name="Sykes S."/>
            <person name="Wortman J."/>
            <person name="Nusbaum C."/>
            <person name="Birren B."/>
        </authorList>
    </citation>
    <scope>NUCLEOTIDE SEQUENCE [LARGE SCALE GENOMIC DNA]</scope>
    <source>
        <strain evidence="1 2">P1569</strain>
    </source>
</reference>
<organism evidence="1 2">
    <name type="scientific">Phytophthora nicotianae P1569</name>
    <dbReference type="NCBI Taxonomy" id="1317065"/>
    <lineage>
        <taxon>Eukaryota</taxon>
        <taxon>Sar</taxon>
        <taxon>Stramenopiles</taxon>
        <taxon>Oomycota</taxon>
        <taxon>Peronosporomycetes</taxon>
        <taxon>Peronosporales</taxon>
        <taxon>Peronosporaceae</taxon>
        <taxon>Phytophthora</taxon>
    </lineage>
</organism>
<protein>
    <submittedName>
        <fullName evidence="1">Uncharacterized protein</fullName>
    </submittedName>
</protein>
<name>V9ENX3_PHYNI</name>
<dbReference type="EMBL" id="ANIZ01002523">
    <property type="protein sequence ID" value="ETI39782.1"/>
    <property type="molecule type" value="Genomic_DNA"/>
</dbReference>
<dbReference type="Proteomes" id="UP000018721">
    <property type="component" value="Unassembled WGS sequence"/>
</dbReference>
<comment type="caution">
    <text evidence="1">The sequence shown here is derived from an EMBL/GenBank/DDBJ whole genome shotgun (WGS) entry which is preliminary data.</text>
</comment>
<keyword evidence="2" id="KW-1185">Reference proteome</keyword>
<dbReference type="HOGENOM" id="CLU_3321171_0_0_1"/>
<proteinExistence type="predicted"/>
<dbReference type="AlphaFoldDB" id="V9ENX3"/>
<accession>V9ENX3</accession>
<gene>
    <name evidence="1" type="ORF">F443_14663</name>
</gene>
<evidence type="ECO:0000313" key="1">
    <source>
        <dbReference type="EMBL" id="ETI39782.1"/>
    </source>
</evidence>
<sequence length="39" mass="4259">MVFTSLQLTTIKASGMLSFSQSTTRTGFSTIWKKVSLSS</sequence>
<evidence type="ECO:0000313" key="2">
    <source>
        <dbReference type="Proteomes" id="UP000018721"/>
    </source>
</evidence>